<dbReference type="AlphaFoldDB" id="A0A9Q5N5N4"/>
<sequence>MTSPTLRPSSRSRTRNGKAKDDELEIIWHDEKFTVYSERAHPVSSTAHLVIIFNLHVPSLYMLSASDVPLLVQLRDLAHRLLTDLTSHIRFVSSPTLPRSPSSPASPPLPQPNTAEQTGNDHPETGTEAAAGIQIESQFRVGFVTPPFKDSQIPVKDHLHAHAPIAWYAIEDLIAEIREESSNNRIRSSSSSGAPTSSTAPSSSGRLRPIDRVPNAGARSGTADGHETTETGLAGLMDMDLESGGGRGGRLSSGSAAGSGFGYSIRSRERRNGSGESGSPLPSPPPSSSKLPLHSGYSGIASASSSNTSTPTLSTFAQAQAQARSNLGGLSANAPHTPTPESRPGSSLAPTGLLLSPSYTMPSSSS</sequence>
<dbReference type="EMBL" id="LNZH02000211">
    <property type="protein sequence ID" value="OCB85233.1"/>
    <property type="molecule type" value="Genomic_DNA"/>
</dbReference>
<feature type="compositionally biased region" description="Low complexity" evidence="1">
    <location>
        <begin position="184"/>
        <end position="206"/>
    </location>
</feature>
<feature type="compositionally biased region" description="Gly residues" evidence="1">
    <location>
        <begin position="243"/>
        <end position="261"/>
    </location>
</feature>
<comment type="caution">
    <text evidence="2">The sequence shown here is derived from an EMBL/GenBank/DDBJ whole genome shotgun (WGS) entry which is preliminary data.</text>
</comment>
<feature type="compositionally biased region" description="Low complexity" evidence="1">
    <location>
        <begin position="288"/>
        <end position="315"/>
    </location>
</feature>
<dbReference type="InterPro" id="IPR036265">
    <property type="entry name" value="HIT-like_sf"/>
</dbReference>
<feature type="region of interest" description="Disordered" evidence="1">
    <location>
        <begin position="184"/>
        <end position="366"/>
    </location>
</feature>
<evidence type="ECO:0000256" key="1">
    <source>
        <dbReference type="SAM" id="MobiDB-lite"/>
    </source>
</evidence>
<protein>
    <submittedName>
        <fullName evidence="2">Uncharacterized protein</fullName>
    </submittedName>
</protein>
<keyword evidence="3" id="KW-1185">Reference proteome</keyword>
<evidence type="ECO:0000313" key="2">
    <source>
        <dbReference type="EMBL" id="OCB85233.1"/>
    </source>
</evidence>
<dbReference type="Gene3D" id="3.30.428.10">
    <property type="entry name" value="HIT-like"/>
    <property type="match status" value="1"/>
</dbReference>
<feature type="compositionally biased region" description="Polar residues" evidence="1">
    <location>
        <begin position="316"/>
        <end position="325"/>
    </location>
</feature>
<feature type="compositionally biased region" description="Low complexity" evidence="1">
    <location>
        <begin position="353"/>
        <end position="366"/>
    </location>
</feature>
<feature type="compositionally biased region" description="Polar residues" evidence="1">
    <location>
        <begin position="334"/>
        <end position="349"/>
    </location>
</feature>
<reference evidence="2" key="1">
    <citation type="submission" date="2016-06" db="EMBL/GenBank/DDBJ databases">
        <title>Draft Genome sequence of the fungus Inonotus baumii.</title>
        <authorList>
            <person name="Zhu H."/>
            <person name="Lin W."/>
        </authorList>
    </citation>
    <scope>NUCLEOTIDE SEQUENCE</scope>
    <source>
        <strain evidence="2">821</strain>
    </source>
</reference>
<feature type="region of interest" description="Disordered" evidence="1">
    <location>
        <begin position="93"/>
        <end position="126"/>
    </location>
</feature>
<dbReference type="OrthoDB" id="3361363at2759"/>
<accession>A0A9Q5N5N4</accession>
<proteinExistence type="predicted"/>
<gene>
    <name evidence="2" type="ORF">A7U60_g7860</name>
</gene>
<feature type="compositionally biased region" description="Low complexity" evidence="1">
    <location>
        <begin position="93"/>
        <end position="103"/>
    </location>
</feature>
<name>A0A9Q5N5N4_SANBA</name>
<dbReference type="Proteomes" id="UP000757232">
    <property type="component" value="Unassembled WGS sequence"/>
</dbReference>
<organism evidence="2 3">
    <name type="scientific">Sanghuangporus baumii</name>
    <name type="common">Phellinus baumii</name>
    <dbReference type="NCBI Taxonomy" id="108892"/>
    <lineage>
        <taxon>Eukaryota</taxon>
        <taxon>Fungi</taxon>
        <taxon>Dikarya</taxon>
        <taxon>Basidiomycota</taxon>
        <taxon>Agaricomycotina</taxon>
        <taxon>Agaricomycetes</taxon>
        <taxon>Hymenochaetales</taxon>
        <taxon>Hymenochaetaceae</taxon>
        <taxon>Sanghuangporus</taxon>
    </lineage>
</organism>
<evidence type="ECO:0000313" key="3">
    <source>
        <dbReference type="Proteomes" id="UP000757232"/>
    </source>
</evidence>